<dbReference type="Gene3D" id="3.60.21.10">
    <property type="match status" value="1"/>
</dbReference>
<dbReference type="InterPro" id="IPR029052">
    <property type="entry name" value="Metallo-depent_PP-like"/>
</dbReference>
<feature type="domain" description="Calcineurin-like phosphoesterase" evidence="5">
    <location>
        <begin position="1"/>
        <end position="202"/>
    </location>
</feature>
<evidence type="ECO:0000256" key="2">
    <source>
        <dbReference type="ARBA" id="ARBA00022801"/>
    </source>
</evidence>
<keyword evidence="1" id="KW-0479">Metal-binding</keyword>
<keyword evidence="2 6" id="KW-0378">Hydrolase</keyword>
<keyword evidence="7" id="KW-1185">Reference proteome</keyword>
<dbReference type="Pfam" id="PF00149">
    <property type="entry name" value="Metallophos"/>
    <property type="match status" value="1"/>
</dbReference>
<evidence type="ECO:0000256" key="1">
    <source>
        <dbReference type="ARBA" id="ARBA00022723"/>
    </source>
</evidence>
<dbReference type="PANTHER" id="PTHR42988:SF2">
    <property type="entry name" value="CYCLIC NUCLEOTIDE PHOSPHODIESTERASE CBUA0032-RELATED"/>
    <property type="match status" value="1"/>
</dbReference>
<evidence type="ECO:0000256" key="4">
    <source>
        <dbReference type="ARBA" id="ARBA00025742"/>
    </source>
</evidence>
<evidence type="ECO:0000259" key="5">
    <source>
        <dbReference type="Pfam" id="PF00149"/>
    </source>
</evidence>
<name>A0A1X6X136_9MICO</name>
<evidence type="ECO:0000256" key="3">
    <source>
        <dbReference type="ARBA" id="ARBA00023004"/>
    </source>
</evidence>
<dbReference type="GO" id="GO:0004114">
    <property type="term" value="F:3',5'-cyclic-nucleotide phosphodiesterase activity"/>
    <property type="evidence" value="ECO:0007669"/>
    <property type="project" value="UniProtKB-EC"/>
</dbReference>
<sequence>MRILHLTDTHLFADPAARHYDRIDTAAALERVLERLADIAADRPVDLVLHTGDASEDASEDSYRRLHAMLDPVAAALGAELLVVMGNHDSSAAYATVAGPGDHGGPWQDRARMLANAWRAVVLDSSVPGAGYGRLDAAQLAWLREVLAEPAEHGTVLAIHHPPLTAATPLLRALDLQDRDALADAIVGTDVRLICSGHYHHPMTGALAGVPVHVAPGVTNVMDPLCGGGREQARALSGASVIDLSDTGDDADASAVPVITTAVWPNAGDVLGDGEVPVYDFSPQQVAAIIAASVPDGAV</sequence>
<organism evidence="6 7">
    <name type="scientific">Brachybacterium nesterenkovii</name>
    <dbReference type="NCBI Taxonomy" id="47847"/>
    <lineage>
        <taxon>Bacteria</taxon>
        <taxon>Bacillati</taxon>
        <taxon>Actinomycetota</taxon>
        <taxon>Actinomycetes</taxon>
        <taxon>Micrococcales</taxon>
        <taxon>Dermabacteraceae</taxon>
        <taxon>Brachybacterium</taxon>
    </lineage>
</organism>
<dbReference type="InterPro" id="IPR004843">
    <property type="entry name" value="Calcineurin-like_PHP"/>
</dbReference>
<dbReference type="OrthoDB" id="5241795at2"/>
<gene>
    <name evidence="6" type="ORF">FM110_08000</name>
</gene>
<protein>
    <submittedName>
        <fullName evidence="6">3',5'-cyclic-nucleotide phosphodiesterase</fullName>
        <ecNumber evidence="6">3.1.4.17</ecNumber>
    </submittedName>
</protein>
<dbReference type="Proteomes" id="UP000195981">
    <property type="component" value="Unassembled WGS sequence"/>
</dbReference>
<dbReference type="SUPFAM" id="SSF56300">
    <property type="entry name" value="Metallo-dependent phosphatases"/>
    <property type="match status" value="1"/>
</dbReference>
<dbReference type="PANTHER" id="PTHR42988">
    <property type="entry name" value="PHOSPHOHYDROLASE"/>
    <property type="match status" value="1"/>
</dbReference>
<dbReference type="AlphaFoldDB" id="A0A1X6X136"/>
<dbReference type="EC" id="3.1.4.17" evidence="6"/>
<reference evidence="6 7" key="1">
    <citation type="submission" date="2017-02" db="EMBL/GenBank/DDBJ databases">
        <authorList>
            <person name="Peterson S.W."/>
        </authorList>
    </citation>
    <scope>NUCLEOTIDE SEQUENCE [LARGE SCALE GENOMIC DNA]</scope>
    <source>
        <strain evidence="6 7">CIP104813</strain>
    </source>
</reference>
<dbReference type="EMBL" id="FWFG01000068">
    <property type="protein sequence ID" value="SLM92347.1"/>
    <property type="molecule type" value="Genomic_DNA"/>
</dbReference>
<dbReference type="RefSeq" id="WP_087104243.1">
    <property type="nucleotide sequence ID" value="NZ_FWFG01000068.1"/>
</dbReference>
<proteinExistence type="inferred from homology"/>
<accession>A0A1X6X136</accession>
<dbReference type="GO" id="GO:0046872">
    <property type="term" value="F:metal ion binding"/>
    <property type="evidence" value="ECO:0007669"/>
    <property type="project" value="UniProtKB-KW"/>
</dbReference>
<evidence type="ECO:0000313" key="7">
    <source>
        <dbReference type="Proteomes" id="UP000195981"/>
    </source>
</evidence>
<comment type="similarity">
    <text evidence="4">Belongs to the cyclic nucleotide phosphodiesterase class-III family.</text>
</comment>
<keyword evidence="3" id="KW-0408">Iron</keyword>
<evidence type="ECO:0000313" key="6">
    <source>
        <dbReference type="EMBL" id="SLM92347.1"/>
    </source>
</evidence>
<dbReference type="InterPro" id="IPR050884">
    <property type="entry name" value="CNP_phosphodiesterase-III"/>
</dbReference>